<proteinExistence type="predicted"/>
<keyword evidence="1" id="KW-0175">Coiled coil</keyword>
<evidence type="ECO:0000256" key="2">
    <source>
        <dbReference type="SAM" id="Phobius"/>
    </source>
</evidence>
<evidence type="ECO:0000256" key="1">
    <source>
        <dbReference type="SAM" id="Coils"/>
    </source>
</evidence>
<gene>
    <name evidence="3" type="ORF">CCON33237_1029</name>
</gene>
<name>A0A0M4SUM2_9BACT</name>
<dbReference type="KEGG" id="ccoc:CCON33237_1029"/>
<evidence type="ECO:0000313" key="3">
    <source>
        <dbReference type="EMBL" id="ALF47704.1"/>
    </source>
</evidence>
<evidence type="ECO:0000313" key="4">
    <source>
        <dbReference type="Proteomes" id="UP000066049"/>
    </source>
</evidence>
<sequence length="150" mass="17574">MNNVTIYLLLAFFAALILYFQMQKLTRKLDEEGAVPAYQKAAQEVLENLSNAEKYPKFCNVIFKKINALRQDILFEDALNSESEKDKALDALEQIREKLETLSKQENLSWESELFAILDELDSFIKINFKNGEDRAEELREELKREFDEL</sequence>
<keyword evidence="2" id="KW-0812">Transmembrane</keyword>
<organism evidence="3 4">
    <name type="scientific">Campylobacter concisus</name>
    <dbReference type="NCBI Taxonomy" id="199"/>
    <lineage>
        <taxon>Bacteria</taxon>
        <taxon>Pseudomonadati</taxon>
        <taxon>Campylobacterota</taxon>
        <taxon>Epsilonproteobacteria</taxon>
        <taxon>Campylobacterales</taxon>
        <taxon>Campylobacteraceae</taxon>
        <taxon>Campylobacter</taxon>
    </lineage>
</organism>
<feature type="coiled-coil region" evidence="1">
    <location>
        <begin position="78"/>
        <end position="149"/>
    </location>
</feature>
<dbReference type="RefSeq" id="WP_054196695.1">
    <property type="nucleotide sequence ID" value="NZ_CABMKQ010000043.1"/>
</dbReference>
<keyword evidence="2" id="KW-0472">Membrane</keyword>
<reference evidence="4" key="1">
    <citation type="submission" date="2015-08" db="EMBL/GenBank/DDBJ databases">
        <title>Comparative genomics of the Campylobacter concisus group.</title>
        <authorList>
            <person name="Miller W.G."/>
            <person name="Yee E."/>
            <person name="Chapman M.H."/>
            <person name="Huynh S."/>
            <person name="Bono J.L."/>
            <person name="On S.L.W."/>
            <person name="St Leger J."/>
            <person name="Foster G."/>
            <person name="Parker C.T."/>
        </authorList>
    </citation>
    <scope>NUCLEOTIDE SEQUENCE [LARGE SCALE GENOMIC DNA]</scope>
    <source>
        <strain evidence="4">ATCC 33237</strain>
    </source>
</reference>
<dbReference type="EMBL" id="CP012541">
    <property type="protein sequence ID" value="ALF47704.1"/>
    <property type="molecule type" value="Genomic_DNA"/>
</dbReference>
<dbReference type="GeneID" id="28662706"/>
<dbReference type="AlphaFoldDB" id="A0A0M4SUM2"/>
<feature type="transmembrane region" description="Helical" evidence="2">
    <location>
        <begin position="6"/>
        <end position="22"/>
    </location>
</feature>
<dbReference type="PATRIC" id="fig|199.248.peg.1067"/>
<protein>
    <submittedName>
        <fullName evidence="3">Putative membrane protein</fullName>
    </submittedName>
</protein>
<keyword evidence="2" id="KW-1133">Transmembrane helix</keyword>
<dbReference type="Proteomes" id="UP000066049">
    <property type="component" value="Chromosome"/>
</dbReference>
<accession>A0A0M4SUM2</accession>